<dbReference type="EMBL" id="VIWT01000008">
    <property type="protein sequence ID" value="TWF71701.1"/>
    <property type="molecule type" value="Genomic_DNA"/>
</dbReference>
<proteinExistence type="predicted"/>
<dbReference type="PANTHER" id="PTHR39290">
    <property type="entry name" value="C3H1-TYPE DOMAIN-CONTAINING PROTEIN-RELATED"/>
    <property type="match status" value="1"/>
</dbReference>
<evidence type="ECO:0008006" key="3">
    <source>
        <dbReference type="Google" id="ProtNLM"/>
    </source>
</evidence>
<name>A0A561SA04_9ACTN</name>
<organism evidence="1 2">
    <name type="scientific">Kitasatospora viridis</name>
    <dbReference type="NCBI Taxonomy" id="281105"/>
    <lineage>
        <taxon>Bacteria</taxon>
        <taxon>Bacillati</taxon>
        <taxon>Actinomycetota</taxon>
        <taxon>Actinomycetes</taxon>
        <taxon>Kitasatosporales</taxon>
        <taxon>Streptomycetaceae</taxon>
        <taxon>Kitasatospora</taxon>
    </lineage>
</organism>
<keyword evidence="2" id="KW-1185">Reference proteome</keyword>
<reference evidence="1 2" key="1">
    <citation type="submission" date="2019-06" db="EMBL/GenBank/DDBJ databases">
        <title>Sequencing the genomes of 1000 actinobacteria strains.</title>
        <authorList>
            <person name="Klenk H.-P."/>
        </authorList>
    </citation>
    <scope>NUCLEOTIDE SEQUENCE [LARGE SCALE GENOMIC DNA]</scope>
    <source>
        <strain evidence="1 2">DSM 44826</strain>
    </source>
</reference>
<dbReference type="Proteomes" id="UP000317940">
    <property type="component" value="Unassembled WGS sequence"/>
</dbReference>
<sequence length="265" mass="29204">MTDILEGHGPLIDPARAVEALQAAWKNPELPEKPFFFSEGAAPLAGGPHDQLVPDGVQNPYWEVVRWMPSTPPVFGTMPEVQMEPMYFAPELSMRLALLGASRQQLCTQYAWSIPSPGDITWMVEQLGGRAVVEVGAGTGYWAWQLEQAGVDVAAYDPLPPGWENRWCSGGPYTTVLVEGAEAAAAHPDRVLLMVWPPHQGEHARHALSVYQGDLLLYAGEGWGGANADDGFYELLDEEWVEVSASPAHVNWWGIRCRLAAYRRQ</sequence>
<dbReference type="SUPFAM" id="SSF53335">
    <property type="entry name" value="S-adenosyl-L-methionine-dependent methyltransferases"/>
    <property type="match status" value="1"/>
</dbReference>
<comment type="caution">
    <text evidence="1">The sequence shown here is derived from an EMBL/GenBank/DDBJ whole genome shotgun (WGS) entry which is preliminary data.</text>
</comment>
<dbReference type="RefSeq" id="WP_145911500.1">
    <property type="nucleotide sequence ID" value="NZ_BAAAMZ010000022.1"/>
</dbReference>
<evidence type="ECO:0000313" key="1">
    <source>
        <dbReference type="EMBL" id="TWF71701.1"/>
    </source>
</evidence>
<dbReference type="Gene3D" id="3.40.50.150">
    <property type="entry name" value="Vaccinia Virus protein VP39"/>
    <property type="match status" value="1"/>
</dbReference>
<accession>A0A561SA04</accession>
<dbReference type="PANTHER" id="PTHR39290:SF6">
    <property type="entry name" value="S-ADENOSYL-L-METHIONINE-DEPENDENT METHYLTRANSFERASES SUPERFAMILY PROTEIN"/>
    <property type="match status" value="1"/>
</dbReference>
<evidence type="ECO:0000313" key="2">
    <source>
        <dbReference type="Proteomes" id="UP000317940"/>
    </source>
</evidence>
<dbReference type="OrthoDB" id="4123298at2"/>
<dbReference type="AlphaFoldDB" id="A0A561SA04"/>
<dbReference type="InterPro" id="IPR029063">
    <property type="entry name" value="SAM-dependent_MTases_sf"/>
</dbReference>
<gene>
    <name evidence="1" type="ORF">FHX73_1872</name>
</gene>
<protein>
    <recommendedName>
        <fullName evidence="3">Methyltransferase family protein</fullName>
    </recommendedName>
</protein>